<dbReference type="Proteomes" id="UP000188318">
    <property type="component" value="Unassembled WGS sequence"/>
</dbReference>
<feature type="transmembrane region" description="Helical" evidence="1">
    <location>
        <begin position="16"/>
        <end position="39"/>
    </location>
</feature>
<keyword evidence="1" id="KW-1133">Transmembrane helix</keyword>
<organism evidence="2 3">
    <name type="scientific">Aspergillus carbonarius (strain ITEM 5010)</name>
    <dbReference type="NCBI Taxonomy" id="602072"/>
    <lineage>
        <taxon>Eukaryota</taxon>
        <taxon>Fungi</taxon>
        <taxon>Dikarya</taxon>
        <taxon>Ascomycota</taxon>
        <taxon>Pezizomycotina</taxon>
        <taxon>Eurotiomycetes</taxon>
        <taxon>Eurotiomycetidae</taxon>
        <taxon>Eurotiales</taxon>
        <taxon>Aspergillaceae</taxon>
        <taxon>Aspergillus</taxon>
        <taxon>Aspergillus subgen. Circumdati</taxon>
    </lineage>
</organism>
<dbReference type="AlphaFoldDB" id="A0A1R3R9K8"/>
<keyword evidence="1" id="KW-0812">Transmembrane</keyword>
<evidence type="ECO:0000256" key="1">
    <source>
        <dbReference type="SAM" id="Phobius"/>
    </source>
</evidence>
<gene>
    <name evidence="2" type="ORF">ASPCADRAFT_510362</name>
</gene>
<evidence type="ECO:0000313" key="2">
    <source>
        <dbReference type="EMBL" id="OOF91162.1"/>
    </source>
</evidence>
<sequence length="331" mass="36789">MNSGGGAHGLFAQIKLVLVFLGFIQTSDFIVTSVILLVAGNRQICTADLEILRFKGGIVCSDLDLGLSNFAALGGSEGLLQPLGKLPDLVLSCQEHKHSARRQLAVPSRHLAERLFDIIAIGTSGEVHGHRVLTTFCLNQRWRPLAEEVWVLREIGDAQGCRHDHEFQRLDRWVFFAHGLPQVNDTADHSNEDIGVDTPFVGFIDYDNRVLAEGKVFGDLPDQDTIGHELDCSLAGRCTLESDLIRDLLGKFSQLVAHTFRHTDCSNSARLRHSNHAWIRTVRVSITCLEKELGELRRLSGTSGSPDHNCRVIVDCFHDFLLLSNNWQPQA</sequence>
<proteinExistence type="predicted"/>
<accession>A0A1R3R9K8</accession>
<evidence type="ECO:0000313" key="3">
    <source>
        <dbReference type="Proteomes" id="UP000188318"/>
    </source>
</evidence>
<dbReference type="EMBL" id="KV907512">
    <property type="protein sequence ID" value="OOF91162.1"/>
    <property type="molecule type" value="Genomic_DNA"/>
</dbReference>
<reference evidence="3" key="1">
    <citation type="journal article" date="2017" name="Genome Biol.">
        <title>Comparative genomics reveals high biological diversity and specific adaptations in the industrially and medically important fungal genus Aspergillus.</title>
        <authorList>
            <person name="de Vries R.P."/>
            <person name="Riley R."/>
            <person name="Wiebenga A."/>
            <person name="Aguilar-Osorio G."/>
            <person name="Amillis S."/>
            <person name="Uchima C.A."/>
            <person name="Anderluh G."/>
            <person name="Asadollahi M."/>
            <person name="Askin M."/>
            <person name="Barry K."/>
            <person name="Battaglia E."/>
            <person name="Bayram O."/>
            <person name="Benocci T."/>
            <person name="Braus-Stromeyer S.A."/>
            <person name="Caldana C."/>
            <person name="Canovas D."/>
            <person name="Cerqueira G.C."/>
            <person name="Chen F."/>
            <person name="Chen W."/>
            <person name="Choi C."/>
            <person name="Clum A."/>
            <person name="Dos Santos R.A."/>
            <person name="Damasio A.R."/>
            <person name="Diallinas G."/>
            <person name="Emri T."/>
            <person name="Fekete E."/>
            <person name="Flipphi M."/>
            <person name="Freyberg S."/>
            <person name="Gallo A."/>
            <person name="Gournas C."/>
            <person name="Habgood R."/>
            <person name="Hainaut M."/>
            <person name="Harispe M.L."/>
            <person name="Henrissat B."/>
            <person name="Hilden K.S."/>
            <person name="Hope R."/>
            <person name="Hossain A."/>
            <person name="Karabika E."/>
            <person name="Karaffa L."/>
            <person name="Karanyi Z."/>
            <person name="Krasevec N."/>
            <person name="Kuo A."/>
            <person name="Kusch H."/>
            <person name="LaButti K."/>
            <person name="Lagendijk E.L."/>
            <person name="Lapidus A."/>
            <person name="Levasseur A."/>
            <person name="Lindquist E."/>
            <person name="Lipzen A."/>
            <person name="Logrieco A.F."/>
            <person name="MacCabe A."/>
            <person name="Maekelae M.R."/>
            <person name="Malavazi I."/>
            <person name="Melin P."/>
            <person name="Meyer V."/>
            <person name="Mielnichuk N."/>
            <person name="Miskei M."/>
            <person name="Molnar A.P."/>
            <person name="Mule G."/>
            <person name="Ngan C.Y."/>
            <person name="Orejas M."/>
            <person name="Orosz E."/>
            <person name="Ouedraogo J.P."/>
            <person name="Overkamp K.M."/>
            <person name="Park H.-S."/>
            <person name="Perrone G."/>
            <person name="Piumi F."/>
            <person name="Punt P.J."/>
            <person name="Ram A.F."/>
            <person name="Ramon A."/>
            <person name="Rauscher S."/>
            <person name="Record E."/>
            <person name="Riano-Pachon D.M."/>
            <person name="Robert V."/>
            <person name="Roehrig J."/>
            <person name="Ruller R."/>
            <person name="Salamov A."/>
            <person name="Salih N.S."/>
            <person name="Samson R.A."/>
            <person name="Sandor E."/>
            <person name="Sanguinetti M."/>
            <person name="Schuetze T."/>
            <person name="Sepcic K."/>
            <person name="Shelest E."/>
            <person name="Sherlock G."/>
            <person name="Sophianopoulou V."/>
            <person name="Squina F.M."/>
            <person name="Sun H."/>
            <person name="Susca A."/>
            <person name="Todd R.B."/>
            <person name="Tsang A."/>
            <person name="Unkles S.E."/>
            <person name="van de Wiele N."/>
            <person name="van Rossen-Uffink D."/>
            <person name="Oliveira J.V."/>
            <person name="Vesth T.C."/>
            <person name="Visser J."/>
            <person name="Yu J.-H."/>
            <person name="Zhou M."/>
            <person name="Andersen M.R."/>
            <person name="Archer D.B."/>
            <person name="Baker S.E."/>
            <person name="Benoit I."/>
            <person name="Brakhage A.A."/>
            <person name="Braus G.H."/>
            <person name="Fischer R."/>
            <person name="Frisvad J.C."/>
            <person name="Goldman G.H."/>
            <person name="Houbraken J."/>
            <person name="Oakley B."/>
            <person name="Pocsi I."/>
            <person name="Scazzocchio C."/>
            <person name="Seiboth B."/>
            <person name="vanKuyk P.A."/>
            <person name="Wortman J."/>
            <person name="Dyer P.S."/>
            <person name="Grigoriev I.V."/>
        </authorList>
    </citation>
    <scope>NUCLEOTIDE SEQUENCE [LARGE SCALE GENOMIC DNA]</scope>
    <source>
        <strain evidence="3">ITEM 5010</strain>
    </source>
</reference>
<protein>
    <submittedName>
        <fullName evidence="2">Uncharacterized protein</fullName>
    </submittedName>
</protein>
<dbReference type="VEuPathDB" id="FungiDB:ASPCADRAFT_510362"/>
<keyword evidence="1" id="KW-0472">Membrane</keyword>
<dbReference type="OrthoDB" id="10618960at2759"/>
<name>A0A1R3R9K8_ASPC5</name>
<keyword evidence="3" id="KW-1185">Reference proteome</keyword>